<dbReference type="Proteomes" id="UP000189274">
    <property type="component" value="Unassembled WGS sequence"/>
</dbReference>
<organism evidence="1 2">
    <name type="scientific">Pichia kudriavzevii</name>
    <name type="common">Yeast</name>
    <name type="synonym">Issatchenkia orientalis</name>
    <dbReference type="NCBI Taxonomy" id="4909"/>
    <lineage>
        <taxon>Eukaryota</taxon>
        <taxon>Fungi</taxon>
        <taxon>Dikarya</taxon>
        <taxon>Ascomycota</taxon>
        <taxon>Saccharomycotina</taxon>
        <taxon>Pichiomycetes</taxon>
        <taxon>Pichiales</taxon>
        <taxon>Pichiaceae</taxon>
        <taxon>Pichia</taxon>
    </lineage>
</organism>
<comment type="caution">
    <text evidence="1">The sequence shown here is derived from an EMBL/GenBank/DDBJ whole genome shotgun (WGS) entry which is preliminary data.</text>
</comment>
<sequence length="32" mass="3729">MYHKEFTVLLIDDLNSTTCTYSTNLEALLMTF</sequence>
<evidence type="ECO:0000313" key="2">
    <source>
        <dbReference type="Proteomes" id="UP000189274"/>
    </source>
</evidence>
<dbReference type="EMBL" id="MQVM01000006">
    <property type="protein sequence ID" value="ONH75656.1"/>
    <property type="molecule type" value="Genomic_DNA"/>
</dbReference>
<evidence type="ECO:0000313" key="1">
    <source>
        <dbReference type="EMBL" id="ONH75656.1"/>
    </source>
</evidence>
<proteinExistence type="predicted"/>
<name>A0A1V2LQU7_PICKU</name>
<protein>
    <submittedName>
        <fullName evidence="1">Uncharacterized protein</fullName>
    </submittedName>
</protein>
<accession>A0A1V2LQU7</accession>
<reference evidence="2" key="1">
    <citation type="journal article" date="2017" name="Genome Announc.">
        <title>Genome sequences of Cyberlindnera fabianii 65, Pichia kudriavzevii 129, and Saccharomyces cerevisiae 131 isolated from fermented masau fruits in Zimbabwe.</title>
        <authorList>
            <person name="van Rijswijck I.M.H."/>
            <person name="Derks M.F.L."/>
            <person name="Abee T."/>
            <person name="de Ridder D."/>
            <person name="Smid E.J."/>
        </authorList>
    </citation>
    <scope>NUCLEOTIDE SEQUENCE [LARGE SCALE GENOMIC DNA]</scope>
    <source>
        <strain evidence="2">129</strain>
    </source>
</reference>
<gene>
    <name evidence="1" type="ORF">BOH78_1678</name>
</gene>
<dbReference type="AlphaFoldDB" id="A0A1V2LQU7"/>